<dbReference type="Proteomes" id="UP001054252">
    <property type="component" value="Unassembled WGS sequence"/>
</dbReference>
<protein>
    <recommendedName>
        <fullName evidence="3">Ribosomal protein L32</fullName>
    </recommendedName>
</protein>
<evidence type="ECO:0000313" key="1">
    <source>
        <dbReference type="EMBL" id="GKV11375.1"/>
    </source>
</evidence>
<keyword evidence="2" id="KW-1185">Reference proteome</keyword>
<evidence type="ECO:0000313" key="2">
    <source>
        <dbReference type="Proteomes" id="UP001054252"/>
    </source>
</evidence>
<evidence type="ECO:0008006" key="3">
    <source>
        <dbReference type="Google" id="ProtNLM"/>
    </source>
</evidence>
<reference evidence="1 2" key="1">
    <citation type="journal article" date="2021" name="Commun. Biol.">
        <title>The genome of Shorea leprosula (Dipterocarpaceae) highlights the ecological relevance of drought in aseasonal tropical rainforests.</title>
        <authorList>
            <person name="Ng K.K.S."/>
            <person name="Kobayashi M.J."/>
            <person name="Fawcett J.A."/>
            <person name="Hatakeyama M."/>
            <person name="Paape T."/>
            <person name="Ng C.H."/>
            <person name="Ang C.C."/>
            <person name="Tnah L.H."/>
            <person name="Lee C.T."/>
            <person name="Nishiyama T."/>
            <person name="Sese J."/>
            <person name="O'Brien M.J."/>
            <person name="Copetti D."/>
            <person name="Mohd Noor M.I."/>
            <person name="Ong R.C."/>
            <person name="Putra M."/>
            <person name="Sireger I.Z."/>
            <person name="Indrioko S."/>
            <person name="Kosugi Y."/>
            <person name="Izuno A."/>
            <person name="Isagi Y."/>
            <person name="Lee S.L."/>
            <person name="Shimizu K.K."/>
        </authorList>
    </citation>
    <scope>NUCLEOTIDE SEQUENCE [LARGE SCALE GENOMIC DNA]</scope>
    <source>
        <strain evidence="1">214</strain>
    </source>
</reference>
<accession>A0AAV5JH42</accession>
<sequence length="46" mass="5022">MEEQSRSGNFSAGGKVSKLQIGFLNKKSKKKSSFLTGFSRGRELVA</sequence>
<dbReference type="EMBL" id="BPVZ01000034">
    <property type="protein sequence ID" value="GKV11375.1"/>
    <property type="molecule type" value="Genomic_DNA"/>
</dbReference>
<proteinExistence type="predicted"/>
<organism evidence="1 2">
    <name type="scientific">Rubroshorea leprosula</name>
    <dbReference type="NCBI Taxonomy" id="152421"/>
    <lineage>
        <taxon>Eukaryota</taxon>
        <taxon>Viridiplantae</taxon>
        <taxon>Streptophyta</taxon>
        <taxon>Embryophyta</taxon>
        <taxon>Tracheophyta</taxon>
        <taxon>Spermatophyta</taxon>
        <taxon>Magnoliopsida</taxon>
        <taxon>eudicotyledons</taxon>
        <taxon>Gunneridae</taxon>
        <taxon>Pentapetalae</taxon>
        <taxon>rosids</taxon>
        <taxon>malvids</taxon>
        <taxon>Malvales</taxon>
        <taxon>Dipterocarpaceae</taxon>
        <taxon>Rubroshorea</taxon>
    </lineage>
</organism>
<name>A0AAV5JH42_9ROSI</name>
<dbReference type="AlphaFoldDB" id="A0AAV5JH42"/>
<comment type="caution">
    <text evidence="1">The sequence shown here is derived from an EMBL/GenBank/DDBJ whole genome shotgun (WGS) entry which is preliminary data.</text>
</comment>
<gene>
    <name evidence="1" type="ORF">SLEP1_g22639</name>
</gene>